<dbReference type="EMBL" id="BPLR01020186">
    <property type="protein sequence ID" value="GIX75636.1"/>
    <property type="molecule type" value="Genomic_DNA"/>
</dbReference>
<evidence type="ECO:0000313" key="2">
    <source>
        <dbReference type="Proteomes" id="UP001054945"/>
    </source>
</evidence>
<protein>
    <submittedName>
        <fullName evidence="1">Uncharacterized protein</fullName>
    </submittedName>
</protein>
<gene>
    <name evidence="1" type="ORF">CEXT_591221</name>
</gene>
<organism evidence="1 2">
    <name type="scientific">Caerostris extrusa</name>
    <name type="common">Bark spider</name>
    <name type="synonym">Caerostris bankana</name>
    <dbReference type="NCBI Taxonomy" id="172846"/>
    <lineage>
        <taxon>Eukaryota</taxon>
        <taxon>Metazoa</taxon>
        <taxon>Ecdysozoa</taxon>
        <taxon>Arthropoda</taxon>
        <taxon>Chelicerata</taxon>
        <taxon>Arachnida</taxon>
        <taxon>Araneae</taxon>
        <taxon>Araneomorphae</taxon>
        <taxon>Entelegynae</taxon>
        <taxon>Araneoidea</taxon>
        <taxon>Araneidae</taxon>
        <taxon>Caerostris</taxon>
    </lineage>
</organism>
<reference evidence="1 2" key="1">
    <citation type="submission" date="2021-06" db="EMBL/GenBank/DDBJ databases">
        <title>Caerostris extrusa draft genome.</title>
        <authorList>
            <person name="Kono N."/>
            <person name="Arakawa K."/>
        </authorList>
    </citation>
    <scope>NUCLEOTIDE SEQUENCE [LARGE SCALE GENOMIC DNA]</scope>
</reference>
<dbReference type="Proteomes" id="UP001054945">
    <property type="component" value="Unassembled WGS sequence"/>
</dbReference>
<comment type="caution">
    <text evidence="1">The sequence shown here is derived from an EMBL/GenBank/DDBJ whole genome shotgun (WGS) entry which is preliminary data.</text>
</comment>
<name>A0AAV4MUH0_CAEEX</name>
<dbReference type="AlphaFoldDB" id="A0AAV4MUH0"/>
<keyword evidence="2" id="KW-1185">Reference proteome</keyword>
<evidence type="ECO:0000313" key="1">
    <source>
        <dbReference type="EMBL" id="GIX75636.1"/>
    </source>
</evidence>
<sequence>MEFIFRFTDGDADPVIIPNRIITKLTYVDAVLFDKMELILKDSPLGLIWKQGLADIEVEPSHHFNLLTPTTLLSNVTFNEDLKVEFINHEEQPELLRQLALEINNIAPRPWLFTLAEANLTLEEQVAEFL</sequence>
<proteinExistence type="predicted"/>
<accession>A0AAV4MUH0</accession>